<dbReference type="EMBL" id="AACS02000013">
    <property type="protein sequence ID" value="EAU83699.2"/>
    <property type="molecule type" value="Genomic_DNA"/>
</dbReference>
<dbReference type="KEGG" id="cci:CC1G_05603"/>
<dbReference type="Pfam" id="PF20414">
    <property type="entry name" value="DUF6698"/>
    <property type="match status" value="1"/>
</dbReference>
<dbReference type="VEuPathDB" id="FungiDB:CC1G_05603"/>
<proteinExistence type="predicted"/>
<reference evidence="2 3" key="1">
    <citation type="journal article" date="2010" name="Proc. Natl. Acad. Sci. U.S.A.">
        <title>Insights into evolution of multicellular fungi from the assembled chromosomes of the mushroom Coprinopsis cinerea (Coprinus cinereus).</title>
        <authorList>
            <person name="Stajich J.E."/>
            <person name="Wilke S.K."/>
            <person name="Ahren D."/>
            <person name="Au C.H."/>
            <person name="Birren B.W."/>
            <person name="Borodovsky M."/>
            <person name="Burns C."/>
            <person name="Canback B."/>
            <person name="Casselton L.A."/>
            <person name="Cheng C.K."/>
            <person name="Deng J."/>
            <person name="Dietrich F.S."/>
            <person name="Fargo D.C."/>
            <person name="Farman M.L."/>
            <person name="Gathman A.C."/>
            <person name="Goldberg J."/>
            <person name="Guigo R."/>
            <person name="Hoegger P.J."/>
            <person name="Hooker J.B."/>
            <person name="Huggins A."/>
            <person name="James T.Y."/>
            <person name="Kamada T."/>
            <person name="Kilaru S."/>
            <person name="Kodira C."/>
            <person name="Kues U."/>
            <person name="Kupfer D."/>
            <person name="Kwan H.S."/>
            <person name="Lomsadze A."/>
            <person name="Li W."/>
            <person name="Lilly W.W."/>
            <person name="Ma L.J."/>
            <person name="Mackey A.J."/>
            <person name="Manning G."/>
            <person name="Martin F."/>
            <person name="Muraguchi H."/>
            <person name="Natvig D.O."/>
            <person name="Palmerini H."/>
            <person name="Ramesh M.A."/>
            <person name="Rehmeyer C.J."/>
            <person name="Roe B.A."/>
            <person name="Shenoy N."/>
            <person name="Stanke M."/>
            <person name="Ter-Hovhannisyan V."/>
            <person name="Tunlid A."/>
            <person name="Velagapudi R."/>
            <person name="Vision T.J."/>
            <person name="Zeng Q."/>
            <person name="Zolan M.E."/>
            <person name="Pukkila P.J."/>
        </authorList>
    </citation>
    <scope>NUCLEOTIDE SEQUENCE [LARGE SCALE GENOMIC DNA]</scope>
    <source>
        <strain evidence="3">Okayama-7 / 130 / ATCC MYA-4618 / FGSC 9003</strain>
    </source>
</reference>
<name>A8P1L1_COPC7</name>
<feature type="region of interest" description="Disordered" evidence="1">
    <location>
        <begin position="576"/>
        <end position="621"/>
    </location>
</feature>
<organism evidence="2 3">
    <name type="scientific">Coprinopsis cinerea (strain Okayama-7 / 130 / ATCC MYA-4618 / FGSC 9003)</name>
    <name type="common">Inky cap fungus</name>
    <name type="synonym">Hormographiella aspergillata</name>
    <dbReference type="NCBI Taxonomy" id="240176"/>
    <lineage>
        <taxon>Eukaryota</taxon>
        <taxon>Fungi</taxon>
        <taxon>Dikarya</taxon>
        <taxon>Basidiomycota</taxon>
        <taxon>Agaricomycotina</taxon>
        <taxon>Agaricomycetes</taxon>
        <taxon>Agaricomycetidae</taxon>
        <taxon>Agaricales</taxon>
        <taxon>Agaricineae</taxon>
        <taxon>Psathyrellaceae</taxon>
        <taxon>Coprinopsis</taxon>
    </lineage>
</organism>
<dbReference type="InterPro" id="IPR046521">
    <property type="entry name" value="DUF6698"/>
</dbReference>
<keyword evidence="3" id="KW-1185">Reference proteome</keyword>
<feature type="compositionally biased region" description="Acidic residues" evidence="1">
    <location>
        <begin position="457"/>
        <end position="469"/>
    </location>
</feature>
<comment type="caution">
    <text evidence="2">The sequence shown here is derived from an EMBL/GenBank/DDBJ whole genome shotgun (WGS) entry which is preliminary data.</text>
</comment>
<evidence type="ECO:0000256" key="1">
    <source>
        <dbReference type="SAM" id="MobiDB-lite"/>
    </source>
</evidence>
<feature type="compositionally biased region" description="Low complexity" evidence="1">
    <location>
        <begin position="633"/>
        <end position="666"/>
    </location>
</feature>
<dbReference type="GeneID" id="6014691"/>
<dbReference type="Proteomes" id="UP000001861">
    <property type="component" value="Unassembled WGS sequence"/>
</dbReference>
<dbReference type="OrthoDB" id="3220614at2759"/>
<protein>
    <submittedName>
        <fullName evidence="2">Uncharacterized protein</fullName>
    </submittedName>
</protein>
<evidence type="ECO:0000313" key="3">
    <source>
        <dbReference type="Proteomes" id="UP000001861"/>
    </source>
</evidence>
<gene>
    <name evidence="2" type="ORF">CC1G_05603</name>
</gene>
<feature type="region of interest" description="Disordered" evidence="1">
    <location>
        <begin position="338"/>
        <end position="469"/>
    </location>
</feature>
<dbReference type="RefSeq" id="XP_001838122.2">
    <property type="nucleotide sequence ID" value="XM_001838070.2"/>
</dbReference>
<feature type="compositionally biased region" description="Low complexity" evidence="1">
    <location>
        <begin position="612"/>
        <end position="621"/>
    </location>
</feature>
<feature type="compositionally biased region" description="Low complexity" evidence="1">
    <location>
        <begin position="377"/>
        <end position="389"/>
    </location>
</feature>
<feature type="region of interest" description="Disordered" evidence="1">
    <location>
        <begin position="633"/>
        <end position="720"/>
    </location>
</feature>
<feature type="compositionally biased region" description="Polar residues" evidence="1">
    <location>
        <begin position="406"/>
        <end position="432"/>
    </location>
</feature>
<dbReference type="HOGENOM" id="CLU_384017_0_0_1"/>
<sequence>MPPVAPRSAVSERYGLPLGADAFDFPNNEQHVAYLSNDIEGNYFALHKYCRRARAYAPIIGLTVDLERVFAAGLGLPNQEPGQPFEDKEKRGFEKLVRIIPNLRGTMLGLIRTNAGLYAYLMQLLVKGRDKGRSDHLKGICAVISEITVPNPKIDKVEGISSATPKSSYGFNHLHFAALLCPPHLYNQYLAGPEEFCEKVKKGDIKIYARHLARFLYPFNHAYDPDDIGNQLCMSEIIIRALRIVLTGLSTAYGGPRRGHTASLAFENKITLIDAEAVAYTATLVRSAMSSDASWNAGGQESFNLFNFHDYVHGILSLSDNSTTEILKALTASVPALKQGPRGKMTGLRRSESSGENPVELIRRQRAGLRVPRVENRSSPTLPPRLSSPNAAQDENLRPPTPARFRSTSATNLDSHAGSSSRMPLSPVQLQGDTEDPVMSPVTAKRRRKEKRPIITDETDSETDSTEEQQEACDPLGMDLLDLLHSPEPEQIDIRHHIAEEMKARSMVTAPEKLSIIIDGVLGMVNDRLKSTPGTPALTVVGIILDETCERIRQHRQRMAAADSSKVPTLKLVPAWSKAPGSANPSSSSPSQVPNANPSLSSSSQVPNANTSSSSQVPSTSLFSSSLANPFSFSSSRAPSNSHHPSSSSQPSRLSLFSLSSQASLSQTPGPPSMSGNTQALQVEDQATPARQKRPRMAPPTVTRTGLRRKATEKPVNYKV</sequence>
<dbReference type="AlphaFoldDB" id="A8P1L1"/>
<dbReference type="InParanoid" id="A8P1L1"/>
<evidence type="ECO:0000313" key="2">
    <source>
        <dbReference type="EMBL" id="EAU83699.2"/>
    </source>
</evidence>
<feature type="compositionally biased region" description="Polar residues" evidence="1">
    <location>
        <begin position="600"/>
        <end position="611"/>
    </location>
</feature>
<feature type="compositionally biased region" description="Low complexity" evidence="1">
    <location>
        <begin position="577"/>
        <end position="599"/>
    </location>
</feature>
<accession>A8P1L1</accession>